<keyword evidence="6 7" id="KW-0326">Glycosidase</keyword>
<proteinExistence type="inferred from homology"/>
<dbReference type="InterPro" id="IPR015341">
    <property type="entry name" value="Glyco_hydro_38_cen"/>
</dbReference>
<keyword evidence="2 7" id="KW-0479">Metal-binding</keyword>
<protein>
    <recommendedName>
        <fullName evidence="7">Alpha-mannosidase</fullName>
        <ecNumber evidence="7">3.2.1.-</ecNumber>
    </recommendedName>
</protein>
<dbReference type="Gene3D" id="2.70.98.30">
    <property type="entry name" value="Golgi alpha-mannosidase II, domain 4"/>
    <property type="match status" value="1"/>
</dbReference>
<dbReference type="eggNOG" id="KOG1959">
    <property type="taxonomic scope" value="Eukaryota"/>
</dbReference>
<keyword evidence="3 7" id="KW-0378">Hydrolase</keyword>
<evidence type="ECO:0000256" key="5">
    <source>
        <dbReference type="ARBA" id="ARBA00023157"/>
    </source>
</evidence>
<dbReference type="Pfam" id="PF07748">
    <property type="entry name" value="Glyco_hydro_38C"/>
    <property type="match status" value="1"/>
</dbReference>
<keyword evidence="4 7" id="KW-0862">Zinc</keyword>
<feature type="domain" description="Glycoside hydrolase family 38 central" evidence="8">
    <location>
        <begin position="371"/>
        <end position="454"/>
    </location>
</feature>
<evidence type="ECO:0000313" key="9">
    <source>
        <dbReference type="EMBL" id="KCV68279.1"/>
    </source>
</evidence>
<dbReference type="GO" id="GO:0030246">
    <property type="term" value="F:carbohydrate binding"/>
    <property type="evidence" value="ECO:0007669"/>
    <property type="project" value="InterPro"/>
</dbReference>
<evidence type="ECO:0000259" key="8">
    <source>
        <dbReference type="SMART" id="SM00872"/>
    </source>
</evidence>
<dbReference type="OMA" id="LWMILGS"/>
<keyword evidence="5" id="KW-1015">Disulfide bond</keyword>
<dbReference type="PANTHER" id="PTHR11607">
    <property type="entry name" value="ALPHA-MANNOSIDASE"/>
    <property type="match status" value="1"/>
</dbReference>
<dbReference type="Pfam" id="PF01074">
    <property type="entry name" value="Glyco_hydro_38N"/>
    <property type="match status" value="1"/>
</dbReference>
<dbReference type="EC" id="3.2.1.-" evidence="7"/>
<dbReference type="SUPFAM" id="SSF74650">
    <property type="entry name" value="Galactose mutarotase-like"/>
    <property type="match status" value="1"/>
</dbReference>
<gene>
    <name evidence="9" type="ORF">H696_05200</name>
</gene>
<keyword evidence="7" id="KW-0732">Signal</keyword>
<dbReference type="Gene3D" id="2.60.40.1360">
    <property type="match status" value="1"/>
</dbReference>
<evidence type="ECO:0000256" key="7">
    <source>
        <dbReference type="RuleBase" id="RU361199"/>
    </source>
</evidence>
<dbReference type="AlphaFoldDB" id="A0A058Z1W4"/>
<name>A0A058Z1W4_FONAL</name>
<evidence type="ECO:0000256" key="6">
    <source>
        <dbReference type="ARBA" id="ARBA00023295"/>
    </source>
</evidence>
<dbReference type="Proteomes" id="UP000030693">
    <property type="component" value="Unassembled WGS sequence"/>
</dbReference>
<feature type="chain" id="PRO_5017850136" description="Alpha-mannosidase" evidence="7">
    <location>
        <begin position="19"/>
        <end position="981"/>
    </location>
</feature>
<dbReference type="InterPro" id="IPR027291">
    <property type="entry name" value="Glyco_hydro_38_N_sf"/>
</dbReference>
<evidence type="ECO:0000256" key="1">
    <source>
        <dbReference type="ARBA" id="ARBA00009792"/>
    </source>
</evidence>
<sequence length="981" mass="108733">MTARFPLVLLLALLGVAGLLLAPLPRALGALYVPQSSLLSSSARVVHQDGPLSGPVGKVLSSGERVPLEVWVVPHSHDDVGWRMTADEYYVQQVKKIYDTTVDALSRNPSRKFIVVEMAFFSRWYREATDAQRKLVHSFVANGQMEFILAGWVMSDNANPTYSANIDQMTEGLQWPYETLGVVPVTSWNIDPFGLSAVYPTLFAKMGFKGGVINRITYSDKDLFKATQHMEFVWRGSKSLGAEVELFTHVLSDHYSSPSGFDFERDQPITPHNVASKANTLVREFARRAAGYRTQHLLIPAGDDFRYQNAHAQFDSWDLLIDYINANSEQLGVRIRYSTLSDYFEALARETAVTWPLFTGDFYPYADNELSWWTGYFTSYPQFKRLVRTTEGEMRAVDMLSQAAAAQVGPARFQHQVPSTHVSPLRQAHAVAQHHDAVTGTSKAYVMEDYVQAFAEAEPSTRRVFANTLAVLLGGDATPAQLMDLDLAGRLDRLAPGGVVPVVIANSLAWPRHTVHTLPLDRSDVVVRDADGALVPSQVIPALFDEPSLGRLPYELAFEARLPAAGYRVYFVEIAPLDQVSEPRSVLNADTPLTLRNEAISLAVTPGQRNLAIVQTDLLGTAGQTVSKFAAELRFYRSVSTQQQNSGAYIFRPMEDIHLPLDRYTEVTLVEGPVFSEVRAFHNREHVLALRLHHVGSVADQAQVHVDSRLGEIPYNTEVVVHIATDLADTVFISDNNALEMHARRPYDGSAPQKHFYPIVSQAVLRSEADGTSVAFLTDRAVAGASLGPGAAEFMLHRRCSRDDGRGVAEALNDRSVIRSRLTMHRTGNVSMDRTRAQLNIINMFPPLLAACGPAAANATVWEVDTPVFSMLQAPLPDSVHLLTVKADASAHWRTGLLRLQNIFEVDAGLPEEVIDATQVLDFGYSLSEELDLCGINTADHYVRPQWADDSGSVHVAQNPLSVLMRPMDIRTWRYKLSNPY</sequence>
<comment type="cofactor">
    <cofactor evidence="7">
        <name>Zn(2+)</name>
        <dbReference type="ChEBI" id="CHEBI:29105"/>
    </cofactor>
    <text evidence="7">Binds 1 zinc ion per subunit.</text>
</comment>
<evidence type="ECO:0000313" key="10">
    <source>
        <dbReference type="Proteomes" id="UP000030693"/>
    </source>
</evidence>
<dbReference type="GO" id="GO:0006013">
    <property type="term" value="P:mannose metabolic process"/>
    <property type="evidence" value="ECO:0007669"/>
    <property type="project" value="InterPro"/>
</dbReference>
<comment type="similarity">
    <text evidence="1 7">Belongs to the glycosyl hydrolase 38 family.</text>
</comment>
<dbReference type="SMART" id="SM00872">
    <property type="entry name" value="Alpha-mann_mid"/>
    <property type="match status" value="1"/>
</dbReference>
<keyword evidence="10" id="KW-1185">Reference proteome</keyword>
<accession>A0A058Z1W4</accession>
<dbReference type="RefSeq" id="XP_009497333.1">
    <property type="nucleotide sequence ID" value="XM_009499058.1"/>
</dbReference>
<dbReference type="Gene3D" id="3.20.110.10">
    <property type="entry name" value="Glycoside hydrolase 38, N terminal domain"/>
    <property type="match status" value="1"/>
</dbReference>
<dbReference type="STRING" id="691883.A0A058Z1W4"/>
<dbReference type="GO" id="GO:0004559">
    <property type="term" value="F:alpha-mannosidase activity"/>
    <property type="evidence" value="ECO:0007669"/>
    <property type="project" value="InterPro"/>
</dbReference>
<dbReference type="OrthoDB" id="2016903at2759"/>
<dbReference type="SUPFAM" id="SSF88713">
    <property type="entry name" value="Glycoside hydrolase/deacetylase"/>
    <property type="match status" value="1"/>
</dbReference>
<organism evidence="9">
    <name type="scientific">Fonticula alba</name>
    <name type="common">Slime mold</name>
    <dbReference type="NCBI Taxonomy" id="691883"/>
    <lineage>
        <taxon>Eukaryota</taxon>
        <taxon>Rotosphaerida</taxon>
        <taxon>Fonticulaceae</taxon>
        <taxon>Fonticula</taxon>
    </lineage>
</organism>
<dbReference type="InterPro" id="IPR037094">
    <property type="entry name" value="Glyco_hydro_38_cen_sf"/>
</dbReference>
<dbReference type="Gene3D" id="1.20.1270.50">
    <property type="entry name" value="Glycoside hydrolase family 38, central domain"/>
    <property type="match status" value="1"/>
</dbReference>
<dbReference type="SUPFAM" id="SSF88688">
    <property type="entry name" value="Families 57/38 glycoside transferase middle domain"/>
    <property type="match status" value="1"/>
</dbReference>
<evidence type="ECO:0000256" key="4">
    <source>
        <dbReference type="ARBA" id="ARBA00022833"/>
    </source>
</evidence>
<dbReference type="InterPro" id="IPR011682">
    <property type="entry name" value="Glyco_hydro_38_C"/>
</dbReference>
<feature type="signal peptide" evidence="7">
    <location>
        <begin position="1"/>
        <end position="18"/>
    </location>
</feature>
<dbReference type="InterPro" id="IPR013780">
    <property type="entry name" value="Glyco_hydro_b"/>
</dbReference>
<dbReference type="Gene3D" id="2.60.40.1180">
    <property type="entry name" value="Golgi alpha-mannosidase II"/>
    <property type="match status" value="1"/>
</dbReference>
<dbReference type="GO" id="GO:0046872">
    <property type="term" value="F:metal ion binding"/>
    <property type="evidence" value="ECO:0007669"/>
    <property type="project" value="UniProtKB-KW"/>
</dbReference>
<reference evidence="9" key="1">
    <citation type="submission" date="2013-04" db="EMBL/GenBank/DDBJ databases">
        <title>The Genome Sequence of Fonticula alba ATCC 38817.</title>
        <authorList>
            <consortium name="The Broad Institute Genomics Platform"/>
            <person name="Russ C."/>
            <person name="Cuomo C."/>
            <person name="Burger G."/>
            <person name="Gray M.W."/>
            <person name="Holland P.W.H."/>
            <person name="King N."/>
            <person name="Lang F.B.F."/>
            <person name="Roger A.J."/>
            <person name="Ruiz-Trillo I."/>
            <person name="Brown M."/>
            <person name="Walker B."/>
            <person name="Young S."/>
            <person name="Zeng Q."/>
            <person name="Gargeya S."/>
            <person name="Fitzgerald M."/>
            <person name="Haas B."/>
            <person name="Abouelleil A."/>
            <person name="Allen A.W."/>
            <person name="Alvarado L."/>
            <person name="Arachchi H.M."/>
            <person name="Berlin A.M."/>
            <person name="Chapman S.B."/>
            <person name="Gainer-Dewar J."/>
            <person name="Goldberg J."/>
            <person name="Griggs A."/>
            <person name="Gujja S."/>
            <person name="Hansen M."/>
            <person name="Howarth C."/>
            <person name="Imamovic A."/>
            <person name="Ireland A."/>
            <person name="Larimer J."/>
            <person name="McCowan C."/>
            <person name="Murphy C."/>
            <person name="Pearson M."/>
            <person name="Poon T.W."/>
            <person name="Priest M."/>
            <person name="Roberts A."/>
            <person name="Saif S."/>
            <person name="Shea T."/>
            <person name="Sisk P."/>
            <person name="Sykes S."/>
            <person name="Wortman J."/>
            <person name="Nusbaum C."/>
            <person name="Birren B."/>
        </authorList>
    </citation>
    <scope>NUCLEOTIDE SEQUENCE [LARGE SCALE GENOMIC DNA]</scope>
    <source>
        <strain evidence="9">ATCC 38817</strain>
    </source>
</reference>
<dbReference type="InterPro" id="IPR050843">
    <property type="entry name" value="Glycosyl_Hydrlase_38"/>
</dbReference>
<dbReference type="InterPro" id="IPR011013">
    <property type="entry name" value="Gal_mutarotase_sf_dom"/>
</dbReference>
<dbReference type="InterPro" id="IPR011330">
    <property type="entry name" value="Glyco_hydro/deAcase_b/a-brl"/>
</dbReference>
<evidence type="ECO:0000256" key="3">
    <source>
        <dbReference type="ARBA" id="ARBA00022801"/>
    </source>
</evidence>
<dbReference type="InterPro" id="IPR000602">
    <property type="entry name" value="Glyco_hydro_38_N"/>
</dbReference>
<dbReference type="CDD" id="cd00451">
    <property type="entry name" value="GH38N_AMII_euk"/>
    <property type="match status" value="1"/>
</dbReference>
<dbReference type="EMBL" id="KB932209">
    <property type="protein sequence ID" value="KCV68279.1"/>
    <property type="molecule type" value="Genomic_DNA"/>
</dbReference>
<dbReference type="InterPro" id="IPR028995">
    <property type="entry name" value="Glyco_hydro_57/38_cen_sf"/>
</dbReference>
<dbReference type="GeneID" id="20529925"/>
<dbReference type="PANTHER" id="PTHR11607:SF3">
    <property type="entry name" value="LYSOSOMAL ALPHA-MANNOSIDASE"/>
    <property type="match status" value="1"/>
</dbReference>
<evidence type="ECO:0000256" key="2">
    <source>
        <dbReference type="ARBA" id="ARBA00022723"/>
    </source>
</evidence>
<dbReference type="Pfam" id="PF09261">
    <property type="entry name" value="Alpha-mann_mid"/>
    <property type="match status" value="1"/>
</dbReference>